<dbReference type="KEGG" id="ccp:CHC_T00005494001"/>
<reference evidence="2" key="1">
    <citation type="journal article" date="2013" name="Proc. Natl. Acad. Sci. U.S.A.">
        <title>Genome structure and metabolic features in the red seaweed Chondrus crispus shed light on evolution of the Archaeplastida.</title>
        <authorList>
            <person name="Collen J."/>
            <person name="Porcel B."/>
            <person name="Carre W."/>
            <person name="Ball S.G."/>
            <person name="Chaparro C."/>
            <person name="Tonon T."/>
            <person name="Barbeyron T."/>
            <person name="Michel G."/>
            <person name="Noel B."/>
            <person name="Valentin K."/>
            <person name="Elias M."/>
            <person name="Artiguenave F."/>
            <person name="Arun A."/>
            <person name="Aury J.M."/>
            <person name="Barbosa-Neto J.F."/>
            <person name="Bothwell J.H."/>
            <person name="Bouget F.Y."/>
            <person name="Brillet L."/>
            <person name="Cabello-Hurtado F."/>
            <person name="Capella-Gutierrez S."/>
            <person name="Charrier B."/>
            <person name="Cladiere L."/>
            <person name="Cock J.M."/>
            <person name="Coelho S.M."/>
            <person name="Colleoni C."/>
            <person name="Czjzek M."/>
            <person name="Da Silva C."/>
            <person name="Delage L."/>
            <person name="Denoeud F."/>
            <person name="Deschamps P."/>
            <person name="Dittami S.M."/>
            <person name="Gabaldon T."/>
            <person name="Gachon C.M."/>
            <person name="Groisillier A."/>
            <person name="Herve C."/>
            <person name="Jabbari K."/>
            <person name="Katinka M."/>
            <person name="Kloareg B."/>
            <person name="Kowalczyk N."/>
            <person name="Labadie K."/>
            <person name="Leblanc C."/>
            <person name="Lopez P.J."/>
            <person name="McLachlan D.H."/>
            <person name="Meslet-Cladiere L."/>
            <person name="Moustafa A."/>
            <person name="Nehr Z."/>
            <person name="Nyvall Collen P."/>
            <person name="Panaud O."/>
            <person name="Partensky F."/>
            <person name="Poulain J."/>
            <person name="Rensing S.A."/>
            <person name="Rousvoal S."/>
            <person name="Samson G."/>
            <person name="Symeonidi A."/>
            <person name="Weissenbach J."/>
            <person name="Zambounis A."/>
            <person name="Wincker P."/>
            <person name="Boyen C."/>
        </authorList>
    </citation>
    <scope>NUCLEOTIDE SEQUENCE [LARGE SCALE GENOMIC DNA]</scope>
    <source>
        <strain evidence="2">cv. Stackhouse</strain>
    </source>
</reference>
<dbReference type="Proteomes" id="UP000012073">
    <property type="component" value="Unassembled WGS sequence"/>
</dbReference>
<dbReference type="RefSeq" id="XP_005717169.1">
    <property type="nucleotide sequence ID" value="XM_005717112.1"/>
</dbReference>
<protein>
    <submittedName>
        <fullName evidence="1">Uncharacterized protein</fullName>
    </submittedName>
</protein>
<dbReference type="GeneID" id="17324885"/>
<dbReference type="AlphaFoldDB" id="R7QIU9"/>
<accession>R7QIU9</accession>
<proteinExistence type="predicted"/>
<organism evidence="1 2">
    <name type="scientific">Chondrus crispus</name>
    <name type="common">Carrageen Irish moss</name>
    <name type="synonym">Polymorpha crispa</name>
    <dbReference type="NCBI Taxonomy" id="2769"/>
    <lineage>
        <taxon>Eukaryota</taxon>
        <taxon>Rhodophyta</taxon>
        <taxon>Florideophyceae</taxon>
        <taxon>Rhodymeniophycidae</taxon>
        <taxon>Gigartinales</taxon>
        <taxon>Gigartinaceae</taxon>
        <taxon>Chondrus</taxon>
    </lineage>
</organism>
<evidence type="ECO:0000313" key="2">
    <source>
        <dbReference type="Proteomes" id="UP000012073"/>
    </source>
</evidence>
<sequence>MCIVHALCLQTSCSNSPKSGPFLLSLLPLSSCQHPCTKKKTSCTHPCYCCHVPLPFHHAMRPTFANIRLGCARSHITAAQERRNTFMANDQ</sequence>
<keyword evidence="2" id="KW-1185">Reference proteome</keyword>
<evidence type="ECO:0000313" key="1">
    <source>
        <dbReference type="EMBL" id="CDF37350.1"/>
    </source>
</evidence>
<gene>
    <name evidence="1" type="ORF">CHC_T00005494001</name>
</gene>
<dbReference type="Gramene" id="CDF37350">
    <property type="protein sequence ID" value="CDF37350"/>
    <property type="gene ID" value="CHC_T00005494001"/>
</dbReference>
<dbReference type="EMBL" id="HG001832">
    <property type="protein sequence ID" value="CDF37350.1"/>
    <property type="molecule type" value="Genomic_DNA"/>
</dbReference>
<name>R7QIU9_CHOCR</name>